<organism evidence="1">
    <name type="scientific">freshwater metagenome</name>
    <dbReference type="NCBI Taxonomy" id="449393"/>
    <lineage>
        <taxon>unclassified sequences</taxon>
        <taxon>metagenomes</taxon>
        <taxon>ecological metagenomes</taxon>
    </lineage>
</organism>
<protein>
    <submittedName>
        <fullName evidence="1">Unannotated protein</fullName>
    </submittedName>
</protein>
<sequence>MKSLIFRIFNLTVGKIIRLFQRTLIPRSSPQGVFHLINQQALQDSAQYALDNFSGAMQFDTRPELWRYCLNRIPQLQTGGVIAEFGVWKGESINFFAKSCPKARVFGFDSFEGLEEDWYGFRLQKGFFSTNGQLPNCERNVNLVKGWFEDTLPKFCGELQQEKIHLLHMDADTYKPTAYVLSSLSNNLGKGTIIIFDEYFGYPNFRLHEFKAWQELVDSSGLKYRYIGYTEIQVAIEIL</sequence>
<dbReference type="AlphaFoldDB" id="A0A6J7A908"/>
<dbReference type="PANTHER" id="PTHR40036:SF1">
    <property type="entry name" value="MACROCIN O-METHYLTRANSFERASE"/>
    <property type="match status" value="1"/>
</dbReference>
<name>A0A6J7A908_9ZZZZ</name>
<reference evidence="1" key="1">
    <citation type="submission" date="2020-05" db="EMBL/GenBank/DDBJ databases">
        <authorList>
            <person name="Chiriac C."/>
            <person name="Salcher M."/>
            <person name="Ghai R."/>
            <person name="Kavagutti S V."/>
        </authorList>
    </citation>
    <scope>NUCLEOTIDE SEQUENCE</scope>
</reference>
<dbReference type="Pfam" id="PF13578">
    <property type="entry name" value="Methyltransf_24"/>
    <property type="match status" value="1"/>
</dbReference>
<dbReference type="InterPro" id="IPR029063">
    <property type="entry name" value="SAM-dependent_MTases_sf"/>
</dbReference>
<gene>
    <name evidence="1" type="ORF">UFOPK3181_00757</name>
</gene>
<dbReference type="Gene3D" id="3.40.50.150">
    <property type="entry name" value="Vaccinia Virus protein VP39"/>
    <property type="match status" value="1"/>
</dbReference>
<evidence type="ECO:0000313" key="1">
    <source>
        <dbReference type="EMBL" id="CAB4829088.1"/>
    </source>
</evidence>
<dbReference type="SUPFAM" id="SSF53335">
    <property type="entry name" value="S-adenosyl-L-methionine-dependent methyltransferases"/>
    <property type="match status" value="1"/>
</dbReference>
<dbReference type="EMBL" id="CAFABG010000051">
    <property type="protein sequence ID" value="CAB4829088.1"/>
    <property type="molecule type" value="Genomic_DNA"/>
</dbReference>
<accession>A0A6J7A908</accession>
<dbReference type="InterPro" id="IPR008884">
    <property type="entry name" value="TylF_MeTrfase"/>
</dbReference>
<dbReference type="PANTHER" id="PTHR40036">
    <property type="entry name" value="MACROCIN O-METHYLTRANSFERASE"/>
    <property type="match status" value="1"/>
</dbReference>
<proteinExistence type="predicted"/>